<protein>
    <submittedName>
        <fullName evidence="1">Uncharacterized protein</fullName>
    </submittedName>
</protein>
<reference evidence="1" key="1">
    <citation type="submission" date="2014-09" db="EMBL/GenBank/DDBJ databases">
        <authorList>
            <person name="Magalhaes I.L.F."/>
            <person name="Oliveira U."/>
            <person name="Santos F.R."/>
            <person name="Vidigal T.H.D.A."/>
            <person name="Brescovit A.D."/>
            <person name="Santos A.J."/>
        </authorList>
    </citation>
    <scope>NUCLEOTIDE SEQUENCE</scope>
    <source>
        <tissue evidence="1">Shoot tissue taken approximately 20 cm above the soil surface</tissue>
    </source>
</reference>
<accession>A0A0A9AMS7</accession>
<dbReference type="AlphaFoldDB" id="A0A0A9AMS7"/>
<name>A0A0A9AMS7_ARUDO</name>
<sequence length="24" mass="3092">MKNVMGNYLMRNTLYFLWNIQFFF</sequence>
<organism evidence="1">
    <name type="scientific">Arundo donax</name>
    <name type="common">Giant reed</name>
    <name type="synonym">Donax arundinaceus</name>
    <dbReference type="NCBI Taxonomy" id="35708"/>
    <lineage>
        <taxon>Eukaryota</taxon>
        <taxon>Viridiplantae</taxon>
        <taxon>Streptophyta</taxon>
        <taxon>Embryophyta</taxon>
        <taxon>Tracheophyta</taxon>
        <taxon>Spermatophyta</taxon>
        <taxon>Magnoliopsida</taxon>
        <taxon>Liliopsida</taxon>
        <taxon>Poales</taxon>
        <taxon>Poaceae</taxon>
        <taxon>PACMAD clade</taxon>
        <taxon>Arundinoideae</taxon>
        <taxon>Arundineae</taxon>
        <taxon>Arundo</taxon>
    </lineage>
</organism>
<reference evidence="1" key="2">
    <citation type="journal article" date="2015" name="Data Brief">
        <title>Shoot transcriptome of the giant reed, Arundo donax.</title>
        <authorList>
            <person name="Barrero R.A."/>
            <person name="Guerrero F.D."/>
            <person name="Moolhuijzen P."/>
            <person name="Goolsby J.A."/>
            <person name="Tidwell J."/>
            <person name="Bellgard S.E."/>
            <person name="Bellgard M.I."/>
        </authorList>
    </citation>
    <scope>NUCLEOTIDE SEQUENCE</scope>
    <source>
        <tissue evidence="1">Shoot tissue taken approximately 20 cm above the soil surface</tissue>
    </source>
</reference>
<proteinExistence type="predicted"/>
<evidence type="ECO:0000313" key="1">
    <source>
        <dbReference type="EMBL" id="JAD53019.1"/>
    </source>
</evidence>
<dbReference type="EMBL" id="GBRH01244876">
    <property type="protein sequence ID" value="JAD53019.1"/>
    <property type="molecule type" value="Transcribed_RNA"/>
</dbReference>